<dbReference type="Pfam" id="PF01168">
    <property type="entry name" value="Ala_racemase_N"/>
    <property type="match status" value="1"/>
</dbReference>
<accession>A0A919BFX7</accession>
<evidence type="ECO:0000256" key="1">
    <source>
        <dbReference type="ARBA" id="ARBA00005323"/>
    </source>
</evidence>
<dbReference type="InterPro" id="IPR001608">
    <property type="entry name" value="Ala_racemase_N"/>
</dbReference>
<dbReference type="SMART" id="SM01119">
    <property type="entry name" value="D-ser_dehydrat"/>
    <property type="match status" value="1"/>
</dbReference>
<organism evidence="4 5">
    <name type="scientific">Thalassotalea marina</name>
    <dbReference type="NCBI Taxonomy" id="1673741"/>
    <lineage>
        <taxon>Bacteria</taxon>
        <taxon>Pseudomonadati</taxon>
        <taxon>Pseudomonadota</taxon>
        <taxon>Gammaproteobacteria</taxon>
        <taxon>Alteromonadales</taxon>
        <taxon>Colwelliaceae</taxon>
        <taxon>Thalassotalea</taxon>
    </lineage>
</organism>
<keyword evidence="2" id="KW-0456">Lyase</keyword>
<evidence type="ECO:0000313" key="4">
    <source>
        <dbReference type="EMBL" id="GHF87675.1"/>
    </source>
</evidence>
<gene>
    <name evidence="4" type="ORF">GCM10017161_14150</name>
</gene>
<dbReference type="InterPro" id="IPR051466">
    <property type="entry name" value="D-amino_acid_metab_enzyme"/>
</dbReference>
<reference evidence="4" key="2">
    <citation type="submission" date="2020-09" db="EMBL/GenBank/DDBJ databases">
        <authorList>
            <person name="Sun Q."/>
            <person name="Kim S."/>
        </authorList>
    </citation>
    <scope>NUCLEOTIDE SEQUENCE</scope>
    <source>
        <strain evidence="4">KCTC 42731</strain>
    </source>
</reference>
<dbReference type="InterPro" id="IPR042208">
    <property type="entry name" value="D-ser_dehydrat-like_sf"/>
</dbReference>
<evidence type="ECO:0000259" key="3">
    <source>
        <dbReference type="SMART" id="SM01119"/>
    </source>
</evidence>
<reference evidence="4" key="1">
    <citation type="journal article" date="2014" name="Int. J. Syst. Evol. Microbiol.">
        <title>Complete genome sequence of Corynebacterium casei LMG S-19264T (=DSM 44701T), isolated from a smear-ripened cheese.</title>
        <authorList>
            <consortium name="US DOE Joint Genome Institute (JGI-PGF)"/>
            <person name="Walter F."/>
            <person name="Albersmeier A."/>
            <person name="Kalinowski J."/>
            <person name="Ruckert C."/>
        </authorList>
    </citation>
    <scope>NUCLEOTIDE SEQUENCE</scope>
    <source>
        <strain evidence="4">KCTC 42731</strain>
    </source>
</reference>
<dbReference type="InterPro" id="IPR029066">
    <property type="entry name" value="PLP-binding_barrel"/>
</dbReference>
<evidence type="ECO:0000256" key="2">
    <source>
        <dbReference type="ARBA" id="ARBA00023239"/>
    </source>
</evidence>
<dbReference type="AlphaFoldDB" id="A0A919BFX7"/>
<proteinExistence type="inferred from homology"/>
<name>A0A919BFX7_9GAMM</name>
<dbReference type="PANTHER" id="PTHR28004">
    <property type="entry name" value="ZGC:162816-RELATED"/>
    <property type="match status" value="1"/>
</dbReference>
<dbReference type="Gene3D" id="3.20.20.10">
    <property type="entry name" value="Alanine racemase"/>
    <property type="match status" value="1"/>
</dbReference>
<dbReference type="InterPro" id="IPR026956">
    <property type="entry name" value="D-ser_dehydrat-like_dom"/>
</dbReference>
<evidence type="ECO:0000313" key="5">
    <source>
        <dbReference type="Proteomes" id="UP000623842"/>
    </source>
</evidence>
<protein>
    <recommendedName>
        <fullName evidence="3">D-serine dehydratase-like domain-containing protein</fullName>
    </recommendedName>
</protein>
<dbReference type="PANTHER" id="PTHR28004:SF8">
    <property type="entry name" value="D-SERINE DEAMINASE"/>
    <property type="match status" value="1"/>
</dbReference>
<dbReference type="GO" id="GO:0016829">
    <property type="term" value="F:lyase activity"/>
    <property type="evidence" value="ECO:0007669"/>
    <property type="project" value="UniProtKB-KW"/>
</dbReference>
<dbReference type="Pfam" id="PF14031">
    <property type="entry name" value="D-ser_dehydrat"/>
    <property type="match status" value="1"/>
</dbReference>
<sequence>MSSNRAFNSHKGTGNKTLLADKGWNLLAEDVGLPAAVLRESALEQNAQWMQRFSQQAGVKLAPHGKTTMSPSLFKQQLDTGAWAISLATIPQVISAYQHGVRRVIMANQLVGKYHCEQLVELLRDPSFEFYCFVDSVDNLRWLGEFFQQHQVTINVLLEIGVPGGRCGWRDLKDVSALVDVITKYSSISLAGLSFYEGVIHGDNAEQKIVEFVSEIKQLCQELVSQKVFDAEQVLITGAGSAWYDVVAKELTTDTSIDFVPVIRPGCYLIHDTGIYQDAQQSVMSRSQLACDIGGDLVSSLTIWAYVHSVPEPGLMIIGFGKRDAAFDAGLPTPELHFRSGDSAPKTVPSHWQSVKIMDQHLMVKTHADDDVKVGDIIVFSTSHPCLTMDKWRFINIADENYVIHQQIETFF</sequence>
<comment type="similarity">
    <text evidence="1">Belongs to the DSD1 family.</text>
</comment>
<comment type="caution">
    <text evidence="4">The sequence shown here is derived from an EMBL/GenBank/DDBJ whole genome shotgun (WGS) entry which is preliminary data.</text>
</comment>
<dbReference type="Gene3D" id="2.40.37.20">
    <property type="entry name" value="D-serine dehydratase-like domain"/>
    <property type="match status" value="1"/>
</dbReference>
<dbReference type="CDD" id="cd06818">
    <property type="entry name" value="PLPDE_III_cryptic_DSD"/>
    <property type="match status" value="1"/>
</dbReference>
<dbReference type="EMBL" id="BNCK01000003">
    <property type="protein sequence ID" value="GHF87675.1"/>
    <property type="molecule type" value="Genomic_DNA"/>
</dbReference>
<dbReference type="Proteomes" id="UP000623842">
    <property type="component" value="Unassembled WGS sequence"/>
</dbReference>
<keyword evidence="5" id="KW-1185">Reference proteome</keyword>
<feature type="domain" description="D-serine dehydratase-like" evidence="3">
    <location>
        <begin position="300"/>
        <end position="399"/>
    </location>
</feature>
<dbReference type="SUPFAM" id="SSF51419">
    <property type="entry name" value="PLP-binding barrel"/>
    <property type="match status" value="1"/>
</dbReference>
<dbReference type="RefSeq" id="WP_189768670.1">
    <property type="nucleotide sequence ID" value="NZ_BNCK01000003.1"/>
</dbReference>